<evidence type="ECO:0000313" key="4">
    <source>
        <dbReference type="Proteomes" id="UP000598488"/>
    </source>
</evidence>
<evidence type="ECO:0000313" key="3">
    <source>
        <dbReference type="EMBL" id="MBJ7551168.1"/>
    </source>
</evidence>
<dbReference type="PANTHER" id="PTHR43767:SF8">
    <property type="entry name" value="LONG-CHAIN-FATTY-ACID--COA LIGASE"/>
    <property type="match status" value="1"/>
</dbReference>
<dbReference type="InterPro" id="IPR020845">
    <property type="entry name" value="AMP-binding_CS"/>
</dbReference>
<dbReference type="PROSITE" id="PS00455">
    <property type="entry name" value="AMP_BINDING"/>
    <property type="match status" value="1"/>
</dbReference>
<feature type="domain" description="AMP-dependent synthetase/ligase" evidence="2">
    <location>
        <begin position="9"/>
        <end position="352"/>
    </location>
</feature>
<keyword evidence="1" id="KW-0436">Ligase</keyword>
<protein>
    <submittedName>
        <fullName evidence="3">AMP-binding protein</fullName>
    </submittedName>
</protein>
<sequence>MNKILFALHHWAQQAPNKVALVGLDHHEQPYQLSYAELWQQVQQTSEQLKALNITSLALRAENSLYWAIIDLAAMHAGAVVVPVPTFFSEQQVLHTLEQSDVDALIGDWSTIRSDALQALGVQISTPEYLVNLPVYRRTSNAQHAYLSGTGKITFTSGSTGQPKGVCLSHEHISIVAQSLADCVNGIAETHLVLLPLSTLLENITGIYVPILLGATSHILPGQRTGLMGSSQFDPQRFAQTLAVIQPESLVLTPALLLALIHVATLQPALVTSLKFVAVGGARVSSQLIQAAHALGIPAFEGYGLSECGSVVCLNTPTSMKAGSCGKPLPHSEVRIAEDGELLVKGNVALGYLNEPFQSEWLATGDLAQMDEQGFITLSGRKKNLIVTAYGRNISPEWIESEALALLPMNPLIITGDGEQALCAVVSNAEDVLNKVAQLNALLPDYARIRTLLLLENPNAIPHWYTDNGKVKRDEVEASVKQLLASHGDLSLAGQSIERIDLPFSHPISV</sequence>
<accession>A0ABS0ZD96</accession>
<reference evidence="3 4" key="1">
    <citation type="submission" date="2020-12" db="EMBL/GenBank/DDBJ databases">
        <title>Comparative genome analysis of fungal antagonists Marinomonas ostreistagni 398 and M. spartinae 468.</title>
        <authorList>
            <person name="Fields J.L."/>
            <person name="Mavrodi O.V."/>
            <person name="Biber P.D."/>
            <person name="Indest K.J."/>
            <person name="Mavrodi D.V."/>
        </authorList>
    </citation>
    <scope>NUCLEOTIDE SEQUENCE [LARGE SCALE GENOMIC DNA]</scope>
    <source>
        <strain evidence="3 4">USM7</strain>
    </source>
</reference>
<dbReference type="EMBL" id="JAEMUH010000009">
    <property type="protein sequence ID" value="MBJ7551168.1"/>
    <property type="molecule type" value="Genomic_DNA"/>
</dbReference>
<dbReference type="SUPFAM" id="SSF56801">
    <property type="entry name" value="Acetyl-CoA synthetase-like"/>
    <property type="match status" value="1"/>
</dbReference>
<gene>
    <name evidence="3" type="ORF">JHD44_10780</name>
</gene>
<dbReference type="InterPro" id="IPR042099">
    <property type="entry name" value="ANL_N_sf"/>
</dbReference>
<dbReference type="InterPro" id="IPR050237">
    <property type="entry name" value="ATP-dep_AMP-bd_enzyme"/>
</dbReference>
<dbReference type="Proteomes" id="UP000598488">
    <property type="component" value="Unassembled WGS sequence"/>
</dbReference>
<evidence type="ECO:0000256" key="1">
    <source>
        <dbReference type="ARBA" id="ARBA00022598"/>
    </source>
</evidence>
<dbReference type="Gene3D" id="3.40.50.12780">
    <property type="entry name" value="N-terminal domain of ligase-like"/>
    <property type="match status" value="1"/>
</dbReference>
<evidence type="ECO:0000259" key="2">
    <source>
        <dbReference type="Pfam" id="PF00501"/>
    </source>
</evidence>
<organism evidence="3 4">
    <name type="scientific">Marinomonas ostreistagni</name>
    <dbReference type="NCBI Taxonomy" id="359209"/>
    <lineage>
        <taxon>Bacteria</taxon>
        <taxon>Pseudomonadati</taxon>
        <taxon>Pseudomonadota</taxon>
        <taxon>Gammaproteobacteria</taxon>
        <taxon>Oceanospirillales</taxon>
        <taxon>Oceanospirillaceae</taxon>
        <taxon>Marinomonas</taxon>
    </lineage>
</organism>
<keyword evidence="4" id="KW-1185">Reference proteome</keyword>
<dbReference type="Pfam" id="PF00501">
    <property type="entry name" value="AMP-binding"/>
    <property type="match status" value="1"/>
</dbReference>
<dbReference type="RefSeq" id="WP_199462759.1">
    <property type="nucleotide sequence ID" value="NZ_JAEMUH010000009.1"/>
</dbReference>
<name>A0ABS0ZD96_9GAMM</name>
<dbReference type="InterPro" id="IPR000873">
    <property type="entry name" value="AMP-dep_synth/lig_dom"/>
</dbReference>
<proteinExistence type="predicted"/>
<dbReference type="PANTHER" id="PTHR43767">
    <property type="entry name" value="LONG-CHAIN-FATTY-ACID--COA LIGASE"/>
    <property type="match status" value="1"/>
</dbReference>
<comment type="caution">
    <text evidence="3">The sequence shown here is derived from an EMBL/GenBank/DDBJ whole genome shotgun (WGS) entry which is preliminary data.</text>
</comment>